<evidence type="ECO:0000256" key="1">
    <source>
        <dbReference type="ARBA" id="ARBA00023015"/>
    </source>
</evidence>
<protein>
    <submittedName>
        <fullName evidence="7">TetR/AcrR family transcriptional regulator</fullName>
    </submittedName>
</protein>
<comment type="caution">
    <text evidence="7">The sequence shown here is derived from an EMBL/GenBank/DDBJ whole genome shotgun (WGS) entry which is preliminary data.</text>
</comment>
<evidence type="ECO:0000259" key="6">
    <source>
        <dbReference type="PROSITE" id="PS50977"/>
    </source>
</evidence>
<keyword evidence="2 4" id="KW-0238">DNA-binding</keyword>
<dbReference type="PANTHER" id="PTHR30055:SF243">
    <property type="entry name" value="HTH-TYPE TRANSCRIPTIONAL REGULATOR RV1816"/>
    <property type="match status" value="1"/>
</dbReference>
<proteinExistence type="predicted"/>
<reference evidence="7 8" key="1">
    <citation type="journal article" date="2019" name="Int. J. Syst. Evol. Microbiol.">
        <title>The Global Catalogue of Microorganisms (GCM) 10K type strain sequencing project: providing services to taxonomists for standard genome sequencing and annotation.</title>
        <authorList>
            <consortium name="The Broad Institute Genomics Platform"/>
            <consortium name="The Broad Institute Genome Sequencing Center for Infectious Disease"/>
            <person name="Wu L."/>
            <person name="Ma J."/>
        </authorList>
    </citation>
    <scope>NUCLEOTIDE SEQUENCE [LARGE SCALE GENOMIC DNA]</scope>
    <source>
        <strain evidence="7 8">JCM 16014</strain>
    </source>
</reference>
<keyword evidence="8" id="KW-1185">Reference proteome</keyword>
<dbReference type="Pfam" id="PF00440">
    <property type="entry name" value="TetR_N"/>
    <property type="match status" value="1"/>
</dbReference>
<evidence type="ECO:0000256" key="5">
    <source>
        <dbReference type="SAM" id="MobiDB-lite"/>
    </source>
</evidence>
<evidence type="ECO:0000313" key="8">
    <source>
        <dbReference type="Proteomes" id="UP001500751"/>
    </source>
</evidence>
<dbReference type="InterPro" id="IPR025996">
    <property type="entry name" value="MT1864/Rv1816-like_C"/>
</dbReference>
<dbReference type="InterPro" id="IPR009057">
    <property type="entry name" value="Homeodomain-like_sf"/>
</dbReference>
<gene>
    <name evidence="7" type="ORF">GCM10009839_32790</name>
</gene>
<organism evidence="7 8">
    <name type="scientific">Catenulispora yoronensis</name>
    <dbReference type="NCBI Taxonomy" id="450799"/>
    <lineage>
        <taxon>Bacteria</taxon>
        <taxon>Bacillati</taxon>
        <taxon>Actinomycetota</taxon>
        <taxon>Actinomycetes</taxon>
        <taxon>Catenulisporales</taxon>
        <taxon>Catenulisporaceae</taxon>
        <taxon>Catenulispora</taxon>
    </lineage>
</organism>
<dbReference type="SUPFAM" id="SSF48498">
    <property type="entry name" value="Tetracyclin repressor-like, C-terminal domain"/>
    <property type="match status" value="1"/>
</dbReference>
<keyword evidence="1" id="KW-0805">Transcription regulation</keyword>
<dbReference type="InterPro" id="IPR036271">
    <property type="entry name" value="Tet_transcr_reg_TetR-rel_C_sf"/>
</dbReference>
<name>A0ABN2U675_9ACTN</name>
<feature type="compositionally biased region" description="Polar residues" evidence="5">
    <location>
        <begin position="1"/>
        <end position="13"/>
    </location>
</feature>
<dbReference type="InterPro" id="IPR050109">
    <property type="entry name" value="HTH-type_TetR-like_transc_reg"/>
</dbReference>
<dbReference type="EMBL" id="BAAAQN010000016">
    <property type="protein sequence ID" value="GAA2030489.1"/>
    <property type="molecule type" value="Genomic_DNA"/>
</dbReference>
<feature type="domain" description="HTH tetR-type" evidence="6">
    <location>
        <begin position="48"/>
        <end position="108"/>
    </location>
</feature>
<feature type="compositionally biased region" description="Low complexity" evidence="5">
    <location>
        <begin position="14"/>
        <end position="40"/>
    </location>
</feature>
<accession>A0ABN2U675</accession>
<dbReference type="InterPro" id="IPR001647">
    <property type="entry name" value="HTH_TetR"/>
</dbReference>
<sequence length="273" mass="29491">MCSSATLYSGTVETRTQAQTAQSQTQSQTRTQSQTQSQTQNRRARLRAQTAQEIKTIALDLMAAGGPDAISLRAIAREMGMTANAIYGYYATRDELVTTLIADLYTAFVESAEAARDQLPPQDAAGRLLAWATAFRQWALANPAGFRLVYGDPVPGYQAPPEGAAAEAERRACTGLTGLVAGAWPDAEPLQSHGTYQWSDFDPGLVATVHERFPDLPPDAVALALRVWGRLHGLVSLEVYGHLHTQTANPGKVYRTEIHDLIRSLGLTPPDGS</sequence>
<dbReference type="PANTHER" id="PTHR30055">
    <property type="entry name" value="HTH-TYPE TRANSCRIPTIONAL REGULATOR RUTR"/>
    <property type="match status" value="1"/>
</dbReference>
<dbReference type="SUPFAM" id="SSF46689">
    <property type="entry name" value="Homeodomain-like"/>
    <property type="match status" value="1"/>
</dbReference>
<evidence type="ECO:0000256" key="2">
    <source>
        <dbReference type="ARBA" id="ARBA00023125"/>
    </source>
</evidence>
<dbReference type="PROSITE" id="PS50977">
    <property type="entry name" value="HTH_TETR_2"/>
    <property type="match status" value="1"/>
</dbReference>
<evidence type="ECO:0000256" key="4">
    <source>
        <dbReference type="PROSITE-ProRule" id="PRU00335"/>
    </source>
</evidence>
<evidence type="ECO:0000256" key="3">
    <source>
        <dbReference type="ARBA" id="ARBA00023163"/>
    </source>
</evidence>
<feature type="region of interest" description="Disordered" evidence="5">
    <location>
        <begin position="1"/>
        <end position="47"/>
    </location>
</feature>
<evidence type="ECO:0000313" key="7">
    <source>
        <dbReference type="EMBL" id="GAA2030489.1"/>
    </source>
</evidence>
<dbReference type="Gene3D" id="1.10.357.10">
    <property type="entry name" value="Tetracycline Repressor, domain 2"/>
    <property type="match status" value="1"/>
</dbReference>
<keyword evidence="3" id="KW-0804">Transcription</keyword>
<dbReference type="Proteomes" id="UP001500751">
    <property type="component" value="Unassembled WGS sequence"/>
</dbReference>
<dbReference type="Pfam" id="PF13305">
    <property type="entry name" value="TetR_C_33"/>
    <property type="match status" value="1"/>
</dbReference>
<feature type="DNA-binding region" description="H-T-H motif" evidence="4">
    <location>
        <begin position="71"/>
        <end position="90"/>
    </location>
</feature>